<feature type="chain" id="PRO_5028980649" evidence="1">
    <location>
        <begin position="25"/>
        <end position="301"/>
    </location>
</feature>
<dbReference type="CDD" id="cd14789">
    <property type="entry name" value="Tiki"/>
    <property type="match status" value="1"/>
</dbReference>
<dbReference type="KEGG" id="ssau:H8M03_00415"/>
<dbReference type="PANTHER" id="PTHR40590">
    <property type="entry name" value="CYTOPLASMIC PROTEIN-RELATED"/>
    <property type="match status" value="1"/>
</dbReference>
<evidence type="ECO:0000313" key="3">
    <source>
        <dbReference type="Proteomes" id="UP000515861"/>
    </source>
</evidence>
<keyword evidence="1" id="KW-0732">Signal</keyword>
<organism evidence="2 3">
    <name type="scientific">Sphingomonas sabuli</name>
    <dbReference type="NCBI Taxonomy" id="2764186"/>
    <lineage>
        <taxon>Bacteria</taxon>
        <taxon>Pseudomonadati</taxon>
        <taxon>Pseudomonadota</taxon>
        <taxon>Alphaproteobacteria</taxon>
        <taxon>Sphingomonadales</taxon>
        <taxon>Sphingomonadaceae</taxon>
        <taxon>Sphingomonas</taxon>
    </lineage>
</organism>
<keyword evidence="3" id="KW-1185">Reference proteome</keyword>
<reference evidence="2 3" key="1">
    <citation type="submission" date="2020-08" db="EMBL/GenBank/DDBJ databases">
        <title>Sphingomonas sp. sand1-3 16S ribosomal RNA gene Genome sequencing and assembly.</title>
        <authorList>
            <person name="Kang M."/>
        </authorList>
    </citation>
    <scope>NUCLEOTIDE SEQUENCE [LARGE SCALE GENOMIC DNA]</scope>
    <source>
        <strain evidence="3">sand1-3</strain>
    </source>
</reference>
<dbReference type="AlphaFoldDB" id="A0A7G9L2M6"/>
<dbReference type="PANTHER" id="PTHR40590:SF1">
    <property type="entry name" value="CYTOPLASMIC PROTEIN"/>
    <property type="match status" value="1"/>
</dbReference>
<dbReference type="Proteomes" id="UP000515861">
    <property type="component" value="Chromosome"/>
</dbReference>
<dbReference type="Pfam" id="PF01963">
    <property type="entry name" value="TraB_PrgY_gumN"/>
    <property type="match status" value="1"/>
</dbReference>
<dbReference type="InterPro" id="IPR047111">
    <property type="entry name" value="YbaP-like"/>
</dbReference>
<feature type="signal peptide" evidence="1">
    <location>
        <begin position="1"/>
        <end position="24"/>
    </location>
</feature>
<dbReference type="InterPro" id="IPR002816">
    <property type="entry name" value="TraB/PrgY/GumN_fam"/>
</dbReference>
<dbReference type="EMBL" id="CP060697">
    <property type="protein sequence ID" value="QNM82875.1"/>
    <property type="molecule type" value="Genomic_DNA"/>
</dbReference>
<gene>
    <name evidence="2" type="ORF">H8M03_00415</name>
</gene>
<evidence type="ECO:0000313" key="2">
    <source>
        <dbReference type="EMBL" id="QNM82875.1"/>
    </source>
</evidence>
<dbReference type="RefSeq" id="WP_187479830.1">
    <property type="nucleotide sequence ID" value="NZ_CP060697.1"/>
</dbReference>
<name>A0A7G9L2M6_9SPHN</name>
<proteinExistence type="predicted"/>
<evidence type="ECO:0000256" key="1">
    <source>
        <dbReference type="SAM" id="SignalP"/>
    </source>
</evidence>
<sequence>MLATFKRYLAPLAALFAVPAAVSAAPAPASVETAKPALWEVSDPDTTIYLFGTIHLLPENYAWRTKAIDTAISRSESLVVETIVDDKNPKELIEAMTRLGYSPGQLPLAERVPAEKRQMLETAIAKTGIPRPIFDKMETWVAAFSLLGVQFADIGVKGQHGVEQTLRDAFGTAGKTIGQLETNAEQLSFFDTLPEQAQRELLEGAIEAPEKMGADFTAMLRSWARGDVDAIAKTFNSELGSSPAIRDALLVRRNANWSQWVEQRLAKPGTVLVAVGAGHLAGPDSVQDLLQREGYKVRRLQ</sequence>
<protein>
    <submittedName>
        <fullName evidence="2">TraB/GumN family protein</fullName>
    </submittedName>
</protein>
<accession>A0A7G9L2M6</accession>